<dbReference type="RefSeq" id="WP_024505679.1">
    <property type="nucleotide sequence ID" value="NZ_CP088147.1"/>
</dbReference>
<dbReference type="EMBL" id="CP088147">
    <property type="protein sequence ID" value="UTU53153.1"/>
    <property type="molecule type" value="Genomic_DNA"/>
</dbReference>
<evidence type="ECO:0000313" key="1">
    <source>
        <dbReference type="EMBL" id="UTU53153.1"/>
    </source>
</evidence>
<name>A0AB38TEZ7_9HYPH</name>
<sequence>MEAEAYAKAVDCLTKDQNASLALYDFRRQRAQSPAGHPCLLATRHKMCPNCHQTVTCDEFRQLILSFQSSPLPGRGQHGPLEGSRLAAIWTGCEPAPETGEIYDLYSNVKEKREVLQMWSNHIEWLIKQAADDALAA</sequence>
<organism evidence="1 2">
    <name type="scientific">Mesorhizobium ciceri</name>
    <dbReference type="NCBI Taxonomy" id="39645"/>
    <lineage>
        <taxon>Bacteria</taxon>
        <taxon>Pseudomonadati</taxon>
        <taxon>Pseudomonadota</taxon>
        <taxon>Alphaproteobacteria</taxon>
        <taxon>Hyphomicrobiales</taxon>
        <taxon>Phyllobacteriaceae</taxon>
        <taxon>Mesorhizobium</taxon>
    </lineage>
</organism>
<keyword evidence="2" id="KW-1185">Reference proteome</keyword>
<protein>
    <submittedName>
        <fullName evidence="1">Uncharacterized protein</fullName>
    </submittedName>
</protein>
<gene>
    <name evidence="1" type="ORF">LRP29_06970</name>
</gene>
<dbReference type="Proteomes" id="UP001060070">
    <property type="component" value="Chromosome"/>
</dbReference>
<evidence type="ECO:0000313" key="2">
    <source>
        <dbReference type="Proteomes" id="UP001060070"/>
    </source>
</evidence>
<dbReference type="AlphaFoldDB" id="A0AB38TEZ7"/>
<proteinExistence type="predicted"/>
<accession>A0AB38TEZ7</accession>
<reference evidence="1 2" key="1">
    <citation type="journal article" date="2022" name="Microbiol. Resour. Announc.">
        <title>Complete Genome Sequence of Mesorhizobium ciceri Strain R30, a Rhizobium Used as a Commercial Inoculant for Chickpea in Argentina.</title>
        <authorList>
            <person name="Foresto E."/>
            <person name="Revale S."/>
            <person name="Primo E."/>
            <person name="Nievas F."/>
            <person name="Carezzano E."/>
            <person name="Puente M."/>
            <person name="Alzari P."/>
            <person name="Mart M."/>
            <person name="Ben-Assaya M."/>
            <person name="Mornico D."/>
            <person name="Santoro M."/>
            <person name="Mart F."/>
            <person name="Giordano W."/>
            <person name="Bogino P."/>
        </authorList>
    </citation>
    <scope>NUCLEOTIDE SEQUENCE [LARGE SCALE GENOMIC DNA]</scope>
    <source>
        <strain evidence="1 2">R30</strain>
    </source>
</reference>